<keyword evidence="3" id="KW-1185">Reference proteome</keyword>
<proteinExistence type="predicted"/>
<protein>
    <submittedName>
        <fullName evidence="2">Uncharacterized protein</fullName>
    </submittedName>
</protein>
<evidence type="ECO:0000256" key="1">
    <source>
        <dbReference type="SAM" id="Phobius"/>
    </source>
</evidence>
<keyword evidence="1" id="KW-0472">Membrane</keyword>
<dbReference type="AlphaFoldDB" id="A0A423PF14"/>
<dbReference type="Proteomes" id="UP000285310">
    <property type="component" value="Unassembled WGS sequence"/>
</dbReference>
<dbReference type="InParanoid" id="A0A423PF14"/>
<organism evidence="2 3">
    <name type="scientific">Salinisphaera japonica YTM-1</name>
    <dbReference type="NCBI Taxonomy" id="1209778"/>
    <lineage>
        <taxon>Bacteria</taxon>
        <taxon>Pseudomonadati</taxon>
        <taxon>Pseudomonadota</taxon>
        <taxon>Gammaproteobacteria</taxon>
        <taxon>Salinisphaerales</taxon>
        <taxon>Salinisphaeraceae</taxon>
        <taxon>Salinisphaera</taxon>
    </lineage>
</organism>
<sequence length="146" mass="15398">MMRWLGAGTVGMVAWILLSVLTALLDPRAEGAGLIGAFDSLSAFLATGAALTVVPMIAYAIHRHGFGQRATIGIAAALAAMVVVLAVMHWQVVLIVLAVAALLGLMLKNGIPETATDESDEDGWQFGWQGPGYYMGGWRVDGDENE</sequence>
<reference evidence="2 3" key="1">
    <citation type="submission" date="2013-10" db="EMBL/GenBank/DDBJ databases">
        <title>Salinisphaera japonica YTM-1 Genome Sequencing.</title>
        <authorList>
            <person name="Lai Q."/>
            <person name="Li C."/>
            <person name="Shao Z."/>
        </authorList>
    </citation>
    <scope>NUCLEOTIDE SEQUENCE [LARGE SCALE GENOMIC DNA]</scope>
    <source>
        <strain evidence="2 3">YTM-1</strain>
    </source>
</reference>
<keyword evidence="1" id="KW-1133">Transmembrane helix</keyword>
<feature type="transmembrane region" description="Helical" evidence="1">
    <location>
        <begin position="74"/>
        <end position="107"/>
    </location>
</feature>
<feature type="transmembrane region" description="Helical" evidence="1">
    <location>
        <begin position="41"/>
        <end position="62"/>
    </location>
</feature>
<evidence type="ECO:0000313" key="2">
    <source>
        <dbReference type="EMBL" id="ROO24160.1"/>
    </source>
</evidence>
<evidence type="ECO:0000313" key="3">
    <source>
        <dbReference type="Proteomes" id="UP000285310"/>
    </source>
</evidence>
<comment type="caution">
    <text evidence="2">The sequence shown here is derived from an EMBL/GenBank/DDBJ whole genome shotgun (WGS) entry which is preliminary data.</text>
</comment>
<name>A0A423PF14_9GAMM</name>
<gene>
    <name evidence="2" type="ORF">SAJA_14745</name>
</gene>
<keyword evidence="1" id="KW-0812">Transmembrane</keyword>
<dbReference type="EMBL" id="AYKG01000068">
    <property type="protein sequence ID" value="ROO24160.1"/>
    <property type="molecule type" value="Genomic_DNA"/>
</dbReference>
<accession>A0A423PF14</accession>